<organism evidence="1 2">
    <name type="scientific">Candidatus Desulfovibrio kirbyi</name>
    <dbReference type="NCBI Taxonomy" id="2696086"/>
    <lineage>
        <taxon>Bacteria</taxon>
        <taxon>Pseudomonadati</taxon>
        <taxon>Thermodesulfobacteriota</taxon>
        <taxon>Desulfovibrionia</taxon>
        <taxon>Desulfovibrionales</taxon>
        <taxon>Desulfovibrionaceae</taxon>
        <taxon>Desulfovibrio</taxon>
    </lineage>
</organism>
<evidence type="ECO:0000313" key="1">
    <source>
        <dbReference type="EMBL" id="GFH63347.1"/>
    </source>
</evidence>
<dbReference type="AlphaFoldDB" id="A0A6L2R789"/>
<sequence length="66" mass="7256">MKKDVHIFEEKAREFISLTLAICEQELSAVKTQPTPPQKALAAAALSVQESVKTFLAVTNIPEETD</sequence>
<accession>A0A6L2R789</accession>
<dbReference type="Proteomes" id="UP000505077">
    <property type="component" value="Unassembled WGS sequence"/>
</dbReference>
<gene>
    <name evidence="1" type="ORF">ZNDK_1118</name>
</gene>
<evidence type="ECO:0000313" key="2">
    <source>
        <dbReference type="Proteomes" id="UP000505077"/>
    </source>
</evidence>
<dbReference type="EMBL" id="BLLL01000013">
    <property type="protein sequence ID" value="GFH63347.1"/>
    <property type="molecule type" value="Genomic_DNA"/>
</dbReference>
<name>A0A6L2R789_9BACT</name>
<protein>
    <submittedName>
        <fullName evidence="1">Uncharacterized protein</fullName>
    </submittedName>
</protein>
<proteinExistence type="predicted"/>
<reference evidence="1 2" key="1">
    <citation type="journal article" date="2020" name="ISME J.">
        <title>Parallel Reductive Genome Evolution in Desulfovibrio Ectosymbionts Independently Acquired by Trichonympha Protists in the Termite Gut.</title>
        <authorList>
            <person name="Takeuchi M."/>
            <person name="Kuwahara H."/>
            <person name="Murakami T."/>
            <person name="Takahashi K."/>
            <person name="Kajitani R."/>
            <person name="Toyoda A."/>
            <person name="Itoh T."/>
            <person name="Ohkuma M."/>
            <person name="Hongoh Y."/>
        </authorList>
    </citation>
    <scope>NUCLEOTIDE SEQUENCE [LARGE SCALE GENOMIC DNA]</scope>
    <source>
        <strain evidence="1">ZnDsv-02</strain>
    </source>
</reference>
<comment type="caution">
    <text evidence="1">The sequence shown here is derived from an EMBL/GenBank/DDBJ whole genome shotgun (WGS) entry which is preliminary data.</text>
</comment>